<sequence length="408" mass="46885">MNGKDAVDQRWVIRVGTGFAFLVKACFAASLGIVIKQLVWTMLRKRFMSLRGIDALFAITTDPTAFLVHDIWMGMPCLVLLTVLLWGIPLAAIVTPATVSVTTVTTRSNHSCDIPVLNFEKRFDWKYRTPQSSLANYNETLLGLGIRPPLSEYGPDEEGNDVADPWQYGGPTPVAEKLLRKVVIGQEILPLNVTFVNDVRRLQVVGEEFVDRVPWPMFPGNMSLSATYKESNFWAYQALADLAIEMLRHLPYFDSKYTAFIQYKSRLLDSTTFARIDFKHNKNHHEGLEFWSCEGEEVGPMDVVHIAGVRESYGRELWLNVNDCEIIEYVIRADTREPVEIEYYFESLKEAYRKLEHIPCRGRVTTEAEDIPERESDITMEEYVRQIYRQHGRPKALREEETFKAVDD</sequence>
<reference evidence="2 3" key="1">
    <citation type="submission" date="2017-06" db="EMBL/GenBank/DDBJ databases">
        <title>Comparative genomic analysis of Ambrosia Fusariam Clade fungi.</title>
        <authorList>
            <person name="Stajich J.E."/>
            <person name="Carrillo J."/>
            <person name="Kijimoto T."/>
            <person name="Eskalen A."/>
            <person name="O'Donnell K."/>
            <person name="Kasson M."/>
        </authorList>
    </citation>
    <scope>NUCLEOTIDE SEQUENCE [LARGE SCALE GENOMIC DNA]</scope>
    <source>
        <strain evidence="2 3">NRRL62606</strain>
    </source>
</reference>
<accession>A0A428SFZ8</accession>
<name>A0A428SFZ8_9HYPO</name>
<comment type="caution">
    <text evidence="2">The sequence shown here is derived from an EMBL/GenBank/DDBJ whole genome shotgun (WGS) entry which is preliminary data.</text>
</comment>
<evidence type="ECO:0000313" key="3">
    <source>
        <dbReference type="Proteomes" id="UP000287972"/>
    </source>
</evidence>
<keyword evidence="1" id="KW-0812">Transmembrane</keyword>
<dbReference type="PANTHER" id="PTHR35041">
    <property type="entry name" value="MEDIATOR OF RNA POLYMERASE II TRANSCRIPTION SUBUNIT 1"/>
    <property type="match status" value="1"/>
</dbReference>
<evidence type="ECO:0000313" key="2">
    <source>
        <dbReference type="EMBL" id="RSL88686.1"/>
    </source>
</evidence>
<organism evidence="2 3">
    <name type="scientific">Fusarium floridanum</name>
    <dbReference type="NCBI Taxonomy" id="1325733"/>
    <lineage>
        <taxon>Eukaryota</taxon>
        <taxon>Fungi</taxon>
        <taxon>Dikarya</taxon>
        <taxon>Ascomycota</taxon>
        <taxon>Pezizomycotina</taxon>
        <taxon>Sordariomycetes</taxon>
        <taxon>Hypocreomycetidae</taxon>
        <taxon>Hypocreales</taxon>
        <taxon>Nectriaceae</taxon>
        <taxon>Fusarium</taxon>
        <taxon>Fusarium solani species complex</taxon>
    </lineage>
</organism>
<keyword evidence="1" id="KW-1133">Transmembrane helix</keyword>
<dbReference type="PANTHER" id="PTHR35041:SF3">
    <property type="entry name" value="FORMYLMETHIONINE DEFORMYLASE-LIKE PROTEIN"/>
    <property type="match status" value="1"/>
</dbReference>
<dbReference type="Proteomes" id="UP000287972">
    <property type="component" value="Unassembled WGS sequence"/>
</dbReference>
<dbReference type="AlphaFoldDB" id="A0A428SFZ8"/>
<keyword evidence="3" id="KW-1185">Reference proteome</keyword>
<proteinExistence type="predicted"/>
<evidence type="ECO:0000256" key="1">
    <source>
        <dbReference type="SAM" id="Phobius"/>
    </source>
</evidence>
<protein>
    <submittedName>
        <fullName evidence="2">Uncharacterized protein</fullName>
    </submittedName>
</protein>
<keyword evidence="1" id="KW-0472">Membrane</keyword>
<feature type="transmembrane region" description="Helical" evidence="1">
    <location>
        <begin position="78"/>
        <end position="99"/>
    </location>
</feature>
<feature type="transmembrane region" description="Helical" evidence="1">
    <location>
        <begin position="12"/>
        <end position="35"/>
    </location>
</feature>
<gene>
    <name evidence="2" type="ORF">CEP51_001610</name>
</gene>
<dbReference type="EMBL" id="NKCL01000021">
    <property type="protein sequence ID" value="RSL88686.1"/>
    <property type="molecule type" value="Genomic_DNA"/>
</dbReference>